<proteinExistence type="predicted"/>
<comment type="caution">
    <text evidence="2">The sequence shown here is derived from an EMBL/GenBank/DDBJ whole genome shotgun (WGS) entry which is preliminary data.</text>
</comment>
<accession>A0A9N9IXW9</accession>
<keyword evidence="3" id="KW-1185">Reference proteome</keyword>
<dbReference type="Pfam" id="PF20209">
    <property type="entry name" value="DUF6570"/>
    <property type="match status" value="1"/>
</dbReference>
<dbReference type="OrthoDB" id="2490195at2759"/>
<name>A0A9N9IXW9_9GLOM</name>
<dbReference type="EMBL" id="CAJVQA010018281">
    <property type="protein sequence ID" value="CAG8753072.1"/>
    <property type="molecule type" value="Genomic_DNA"/>
</dbReference>
<gene>
    <name evidence="2" type="ORF">CPELLU_LOCUS14834</name>
</gene>
<evidence type="ECO:0000259" key="1">
    <source>
        <dbReference type="Pfam" id="PF20209"/>
    </source>
</evidence>
<sequence length="420" mass="48726">MIHLANKFNTTNLNISLCVLETNQKFEEMLNQYTEWPYPIKDEIAKSALAKFCDKIDFKKLHELPCHVITLLQNPGLLIKLLPLLVYRVSEYLKVVFIGKGSFSNFQLKKILQVQKRKIVAALEWLFIYNKIFKEKYTIDKNALNTLLESNIPKTLLLTTTIICVDYQQTDNYTGYTQDLFFINAESDNESDEGISVDDNSLLISRLNPCDLKLAIEQVQNKQNITNLVILELLKNINAAGSKLMAFYQSHLHMCNKIRATIMRDTVAKYFNIVIQSIIDTLIGYNKEKGGIFGFMKNYYGVVEYQNHGTSYCYMLIWFHGASDPITLHCKIKDNNEFSNYLLCYLSKIIKENISYLLKEGDILTDEMLKAEYVASKTIIEKQIHPFFQPIPDPRSDGFEEKFRQDLFAITKYTLVHHYN</sequence>
<evidence type="ECO:0000313" key="3">
    <source>
        <dbReference type="Proteomes" id="UP000789759"/>
    </source>
</evidence>
<evidence type="ECO:0000313" key="2">
    <source>
        <dbReference type="EMBL" id="CAG8753072.1"/>
    </source>
</evidence>
<organism evidence="2 3">
    <name type="scientific">Cetraspora pellucida</name>
    <dbReference type="NCBI Taxonomy" id="1433469"/>
    <lineage>
        <taxon>Eukaryota</taxon>
        <taxon>Fungi</taxon>
        <taxon>Fungi incertae sedis</taxon>
        <taxon>Mucoromycota</taxon>
        <taxon>Glomeromycotina</taxon>
        <taxon>Glomeromycetes</taxon>
        <taxon>Diversisporales</taxon>
        <taxon>Gigasporaceae</taxon>
        <taxon>Cetraspora</taxon>
    </lineage>
</organism>
<reference evidence="2" key="1">
    <citation type="submission" date="2021-06" db="EMBL/GenBank/DDBJ databases">
        <authorList>
            <person name="Kallberg Y."/>
            <person name="Tangrot J."/>
            <person name="Rosling A."/>
        </authorList>
    </citation>
    <scope>NUCLEOTIDE SEQUENCE</scope>
    <source>
        <strain evidence="2">FL966</strain>
    </source>
</reference>
<dbReference type="AlphaFoldDB" id="A0A9N9IXW9"/>
<dbReference type="InterPro" id="IPR046700">
    <property type="entry name" value="DUF6570"/>
</dbReference>
<dbReference type="Proteomes" id="UP000789759">
    <property type="component" value="Unassembled WGS sequence"/>
</dbReference>
<protein>
    <submittedName>
        <fullName evidence="2">24639_t:CDS:1</fullName>
    </submittedName>
</protein>
<feature type="domain" description="DUF6570" evidence="1">
    <location>
        <begin position="63"/>
        <end position="145"/>
    </location>
</feature>